<comment type="caution">
    <text evidence="2">The sequence shown here is derived from an EMBL/GenBank/DDBJ whole genome shotgun (WGS) entry which is preliminary data.</text>
</comment>
<dbReference type="Pfam" id="PF03551">
    <property type="entry name" value="PadR"/>
    <property type="match status" value="1"/>
</dbReference>
<evidence type="ECO:0000313" key="3">
    <source>
        <dbReference type="Proteomes" id="UP001600943"/>
    </source>
</evidence>
<dbReference type="InterPro" id="IPR036388">
    <property type="entry name" value="WH-like_DNA-bd_sf"/>
</dbReference>
<dbReference type="PANTHER" id="PTHR33169">
    <property type="entry name" value="PADR-FAMILY TRANSCRIPTIONAL REGULATOR"/>
    <property type="match status" value="1"/>
</dbReference>
<dbReference type="RefSeq" id="WP_242987015.1">
    <property type="nucleotide sequence ID" value="NZ_BAABYW010000002.1"/>
</dbReference>
<feature type="domain" description="Transcription regulator PadR N-terminal" evidence="1">
    <location>
        <begin position="18"/>
        <end position="92"/>
    </location>
</feature>
<dbReference type="InterPro" id="IPR036390">
    <property type="entry name" value="WH_DNA-bd_sf"/>
</dbReference>
<name>A0ABQ0BIE7_9FIRM</name>
<gene>
    <name evidence="2" type="ORF">K040078D81_53420</name>
</gene>
<dbReference type="PANTHER" id="PTHR33169:SF14">
    <property type="entry name" value="TRANSCRIPTIONAL REGULATOR RV3488"/>
    <property type="match status" value="1"/>
</dbReference>
<reference evidence="2 3" key="1">
    <citation type="submission" date="2024-04" db="EMBL/GenBank/DDBJ databases">
        <title>Defined microbial consortia suppress multidrug-resistant proinflammatory Enterobacteriaceae via ecological control.</title>
        <authorList>
            <person name="Furuichi M."/>
            <person name="Kawaguchi T."/>
            <person name="Pust M."/>
            <person name="Yasuma K."/>
            <person name="Plichta D."/>
            <person name="Hasegawa N."/>
            <person name="Ohya T."/>
            <person name="Bhattarai S."/>
            <person name="Sasajima S."/>
            <person name="Aoto Y."/>
            <person name="Tuganbaev T."/>
            <person name="Yaginuma M."/>
            <person name="Ueda M."/>
            <person name="Okahashi N."/>
            <person name="Amafuji K."/>
            <person name="Kiridooshi Y."/>
            <person name="Sugita K."/>
            <person name="Strazar M."/>
            <person name="Skelly A."/>
            <person name="Suda W."/>
            <person name="Hattori M."/>
            <person name="Nakamoto N."/>
            <person name="Caballero S."/>
            <person name="Norman J."/>
            <person name="Olle B."/>
            <person name="Tanoue T."/>
            <person name="Arita M."/>
            <person name="Bucci V."/>
            <person name="Atarashi K."/>
            <person name="Xavier R."/>
            <person name="Honda K."/>
        </authorList>
    </citation>
    <scope>NUCLEOTIDE SEQUENCE [LARGE SCALE GENOMIC DNA]</scope>
    <source>
        <strain evidence="3">k04-0078-D8-1</strain>
    </source>
</reference>
<dbReference type="InterPro" id="IPR005149">
    <property type="entry name" value="Tscrpt_reg_PadR_N"/>
</dbReference>
<dbReference type="EMBL" id="BAABYW010000002">
    <property type="protein sequence ID" value="GAA6411225.1"/>
    <property type="molecule type" value="Genomic_DNA"/>
</dbReference>
<sequence length="114" mass="13420">MDNKFAQQLKKGVLDMVVLRLVEEKSTYGYEIIQQLEQRGEGFFNLKEGTLYPVLYRLEDSGLIESFWQNGEGRTAPKKYYTITEKGSETYREYRNLWMEFQNCISHICGEGDQ</sequence>
<dbReference type="Gene3D" id="1.10.10.10">
    <property type="entry name" value="Winged helix-like DNA-binding domain superfamily/Winged helix DNA-binding domain"/>
    <property type="match status" value="1"/>
</dbReference>
<evidence type="ECO:0000259" key="1">
    <source>
        <dbReference type="Pfam" id="PF03551"/>
    </source>
</evidence>
<organism evidence="2 3">
    <name type="scientific">Blautia hominis</name>
    <dbReference type="NCBI Taxonomy" id="2025493"/>
    <lineage>
        <taxon>Bacteria</taxon>
        <taxon>Bacillati</taxon>
        <taxon>Bacillota</taxon>
        <taxon>Clostridia</taxon>
        <taxon>Lachnospirales</taxon>
        <taxon>Lachnospiraceae</taxon>
        <taxon>Blautia</taxon>
    </lineage>
</organism>
<accession>A0ABQ0BIE7</accession>
<evidence type="ECO:0000313" key="2">
    <source>
        <dbReference type="EMBL" id="GAA6411225.1"/>
    </source>
</evidence>
<proteinExistence type="predicted"/>
<dbReference type="Proteomes" id="UP001600943">
    <property type="component" value="Unassembled WGS sequence"/>
</dbReference>
<dbReference type="SUPFAM" id="SSF46785">
    <property type="entry name" value="Winged helix' DNA-binding domain"/>
    <property type="match status" value="1"/>
</dbReference>
<protein>
    <submittedName>
        <fullName evidence="2">Helix-turn-helix transcriptional regulator</fullName>
    </submittedName>
</protein>
<dbReference type="InterPro" id="IPR052509">
    <property type="entry name" value="Metal_resp_DNA-bind_regulator"/>
</dbReference>
<keyword evidence="3" id="KW-1185">Reference proteome</keyword>